<dbReference type="SUPFAM" id="SSF81383">
    <property type="entry name" value="F-box domain"/>
    <property type="match status" value="1"/>
</dbReference>
<reference evidence="3" key="1">
    <citation type="journal article" date="2017" name="Genome Biol.">
        <title>Comparative genomics reveals high biological diversity and specific adaptations in the industrially and medically important fungal genus Aspergillus.</title>
        <authorList>
            <person name="de Vries R.P."/>
            <person name="Riley R."/>
            <person name="Wiebenga A."/>
            <person name="Aguilar-Osorio G."/>
            <person name="Amillis S."/>
            <person name="Uchima C.A."/>
            <person name="Anderluh G."/>
            <person name="Asadollahi M."/>
            <person name="Askin M."/>
            <person name="Barry K."/>
            <person name="Battaglia E."/>
            <person name="Bayram O."/>
            <person name="Benocci T."/>
            <person name="Braus-Stromeyer S.A."/>
            <person name="Caldana C."/>
            <person name="Canovas D."/>
            <person name="Cerqueira G.C."/>
            <person name="Chen F."/>
            <person name="Chen W."/>
            <person name="Choi C."/>
            <person name="Clum A."/>
            <person name="Dos Santos R.A."/>
            <person name="Damasio A.R."/>
            <person name="Diallinas G."/>
            <person name="Emri T."/>
            <person name="Fekete E."/>
            <person name="Flipphi M."/>
            <person name="Freyberg S."/>
            <person name="Gallo A."/>
            <person name="Gournas C."/>
            <person name="Habgood R."/>
            <person name="Hainaut M."/>
            <person name="Harispe M.L."/>
            <person name="Henrissat B."/>
            <person name="Hilden K.S."/>
            <person name="Hope R."/>
            <person name="Hossain A."/>
            <person name="Karabika E."/>
            <person name="Karaffa L."/>
            <person name="Karanyi Z."/>
            <person name="Krasevec N."/>
            <person name="Kuo A."/>
            <person name="Kusch H."/>
            <person name="LaButti K."/>
            <person name="Lagendijk E.L."/>
            <person name="Lapidus A."/>
            <person name="Levasseur A."/>
            <person name="Lindquist E."/>
            <person name="Lipzen A."/>
            <person name="Logrieco A.F."/>
            <person name="MacCabe A."/>
            <person name="Maekelae M.R."/>
            <person name="Malavazi I."/>
            <person name="Melin P."/>
            <person name="Meyer V."/>
            <person name="Mielnichuk N."/>
            <person name="Miskei M."/>
            <person name="Molnar A.P."/>
            <person name="Mule G."/>
            <person name="Ngan C.Y."/>
            <person name="Orejas M."/>
            <person name="Orosz E."/>
            <person name="Ouedraogo J.P."/>
            <person name="Overkamp K.M."/>
            <person name="Park H.-S."/>
            <person name="Perrone G."/>
            <person name="Piumi F."/>
            <person name="Punt P.J."/>
            <person name="Ram A.F."/>
            <person name="Ramon A."/>
            <person name="Rauscher S."/>
            <person name="Record E."/>
            <person name="Riano-Pachon D.M."/>
            <person name="Robert V."/>
            <person name="Roehrig J."/>
            <person name="Ruller R."/>
            <person name="Salamov A."/>
            <person name="Salih N.S."/>
            <person name="Samson R.A."/>
            <person name="Sandor E."/>
            <person name="Sanguinetti M."/>
            <person name="Schuetze T."/>
            <person name="Sepcic K."/>
            <person name="Shelest E."/>
            <person name="Sherlock G."/>
            <person name="Sophianopoulou V."/>
            <person name="Squina F.M."/>
            <person name="Sun H."/>
            <person name="Susca A."/>
            <person name="Todd R.B."/>
            <person name="Tsang A."/>
            <person name="Unkles S.E."/>
            <person name="van de Wiele N."/>
            <person name="van Rossen-Uffink D."/>
            <person name="Oliveira J.V."/>
            <person name="Vesth T.C."/>
            <person name="Visser J."/>
            <person name="Yu J.-H."/>
            <person name="Zhou M."/>
            <person name="Andersen M.R."/>
            <person name="Archer D.B."/>
            <person name="Baker S.E."/>
            <person name="Benoit I."/>
            <person name="Brakhage A.A."/>
            <person name="Braus G.H."/>
            <person name="Fischer R."/>
            <person name="Frisvad J.C."/>
            <person name="Goldman G.H."/>
            <person name="Houbraken J."/>
            <person name="Oakley B."/>
            <person name="Pocsi I."/>
            <person name="Scazzocchio C."/>
            <person name="Seiboth B."/>
            <person name="vanKuyk P.A."/>
            <person name="Wortman J."/>
            <person name="Dyer P.S."/>
            <person name="Grigoriev I.V."/>
        </authorList>
    </citation>
    <scope>NUCLEOTIDE SEQUENCE [LARGE SCALE GENOMIC DNA]</scope>
    <source>
        <strain evidence="3">CBS 583.65</strain>
    </source>
</reference>
<gene>
    <name evidence="2" type="ORF">ASPVEDRAFT_764138</name>
</gene>
<dbReference type="GeneID" id="63731859"/>
<evidence type="ECO:0008006" key="4">
    <source>
        <dbReference type="Google" id="ProtNLM"/>
    </source>
</evidence>
<organism evidence="2 3">
    <name type="scientific">Aspergillus versicolor CBS 583.65</name>
    <dbReference type="NCBI Taxonomy" id="1036611"/>
    <lineage>
        <taxon>Eukaryota</taxon>
        <taxon>Fungi</taxon>
        <taxon>Dikarya</taxon>
        <taxon>Ascomycota</taxon>
        <taxon>Pezizomycotina</taxon>
        <taxon>Eurotiomycetes</taxon>
        <taxon>Eurotiomycetidae</taxon>
        <taxon>Eurotiales</taxon>
        <taxon>Aspergillaceae</taxon>
        <taxon>Aspergillus</taxon>
        <taxon>Aspergillus subgen. Nidulantes</taxon>
    </lineage>
</organism>
<sequence>MGGYDNCCAICGVKVSQLIYEDDDDIDPNANEDVQNGSESHEDDEGYDKSLIKVEDVLWMNDVRIISENREALSMNKVFVSGPAEYGDWGFFDVEPGNHPNFPTQDQMEYDEEGQVNFRCYDWSTDHAFAIPFHPQCRGILRKFVSTQLNGEFLDDDIMYHTFKDFVNEGDDFSQCLTKIDYGIDTTEQYWEPRRGEEYVVMEPMQIFDLADYYADLPQRDDEDTEMNTHTHVSAVQLSNDPMARLAPELLFEILITLPMESVNCLRAASPAVARLELNNGFWKQKLLHDMPWLFDFPTDAEEYLDLDWAKCYADLRARSQNGNPAQILALVNRKRIWGVCEQFGPSYARRKAVKDEERRRSQGSLLTQATSTPIRRLTSPQAKIDSLALALLRSLSDLDQDPPILSVYWTKKGALSGFGVQRANMDTIGSPEKFAVRDEVKIQKNDWIRGFIVTSTEIGDSERRKVVGLKVLFIHGEPIQLGQSNGDHILIHTESDRLLAGLFAEWSPGNPISGLSLLHVPVSKGAPHAAELVRAQVGKPESSTAIGSRLWKESLPAPEMSPSEERLGYWSMGFKTDLAPMEALVFGRDEDELAAITEIAVDAQIGAFEVRYTNKPTKTIGPRPLTMKSLPIDGAGGERIVAVGAAVGHITHGIRFITNYNRQLILGSCRPNQPSETVYACTDEKALCGIYCNWSSRSSPQARLQCIAGLFAPSSSSEEEGPAGQQDTGPDGEEHWWEPCEPPTGWTAVGPLYGAHETPSSPIRPGTSFPSTTAVVTWLDCTRPVRKVRLNVAHRTQNLPFTPTSLILEYADGSTGSIGPTRLTAPTDTEGQNKYPWCWCHYDIKLPESESPLGKTLHYSTAEEWSIEGGAVLESCRLWVDNDGPLRGIQFVSADGRESPRWGVCDGEPVVIALGGHSGNNAVGLKVFLDSNHRPVTYPDTFVVGIQALVAS</sequence>
<dbReference type="RefSeq" id="XP_040669760.1">
    <property type="nucleotide sequence ID" value="XM_040816348.1"/>
</dbReference>
<feature type="region of interest" description="Disordered" evidence="1">
    <location>
        <begin position="23"/>
        <end position="46"/>
    </location>
</feature>
<feature type="region of interest" description="Disordered" evidence="1">
    <location>
        <begin position="715"/>
        <end position="737"/>
    </location>
</feature>
<accession>A0A1L9PR13</accession>
<dbReference type="InterPro" id="IPR036047">
    <property type="entry name" value="F-box-like_dom_sf"/>
</dbReference>
<name>A0A1L9PR13_ASPVE</name>
<dbReference type="Proteomes" id="UP000184073">
    <property type="component" value="Unassembled WGS sequence"/>
</dbReference>
<protein>
    <recommendedName>
        <fullName evidence="4">F-box domain-containing protein</fullName>
    </recommendedName>
</protein>
<dbReference type="AlphaFoldDB" id="A0A1L9PR13"/>
<dbReference type="VEuPathDB" id="FungiDB:ASPVEDRAFT_764138"/>
<evidence type="ECO:0000313" key="3">
    <source>
        <dbReference type="Proteomes" id="UP000184073"/>
    </source>
</evidence>
<proteinExistence type="predicted"/>
<evidence type="ECO:0000313" key="2">
    <source>
        <dbReference type="EMBL" id="OJJ03998.1"/>
    </source>
</evidence>
<dbReference type="EMBL" id="KV878131">
    <property type="protein sequence ID" value="OJJ03998.1"/>
    <property type="molecule type" value="Genomic_DNA"/>
</dbReference>
<dbReference type="OrthoDB" id="9984533at2759"/>
<keyword evidence="3" id="KW-1185">Reference proteome</keyword>
<evidence type="ECO:0000256" key="1">
    <source>
        <dbReference type="SAM" id="MobiDB-lite"/>
    </source>
</evidence>
<dbReference type="STRING" id="1036611.A0A1L9PR13"/>